<gene>
    <name evidence="2" type="ORF">GZ78_13510</name>
</gene>
<keyword evidence="2" id="KW-0808">Transferase</keyword>
<dbReference type="OrthoDB" id="9801954at2"/>
<reference evidence="2 3" key="1">
    <citation type="submission" date="2014-06" db="EMBL/GenBank/DDBJ databases">
        <title>Whole Genome Sequences of Three Symbiotic Endozoicomonas Bacteria.</title>
        <authorList>
            <person name="Neave M.J."/>
            <person name="Apprill A."/>
            <person name="Voolstra C.R."/>
        </authorList>
    </citation>
    <scope>NUCLEOTIDE SEQUENCE [LARGE SCALE GENOMIC DNA]</scope>
    <source>
        <strain evidence="2 3">DSM 25634</strain>
    </source>
</reference>
<dbReference type="InterPro" id="IPR001173">
    <property type="entry name" value="Glyco_trans_2-like"/>
</dbReference>
<protein>
    <submittedName>
        <fullName evidence="2">Glucosyl transferase</fullName>
    </submittedName>
</protein>
<dbReference type="GO" id="GO:0016758">
    <property type="term" value="F:hexosyltransferase activity"/>
    <property type="evidence" value="ECO:0007669"/>
    <property type="project" value="UniProtKB-ARBA"/>
</dbReference>
<feature type="domain" description="Glycosyltransferase 2-like" evidence="1">
    <location>
        <begin position="12"/>
        <end position="124"/>
    </location>
</feature>
<dbReference type="AlphaFoldDB" id="A0A081NJ73"/>
<dbReference type="CDD" id="cd00761">
    <property type="entry name" value="Glyco_tranf_GTA_type"/>
    <property type="match status" value="1"/>
</dbReference>
<dbReference type="InterPro" id="IPR029044">
    <property type="entry name" value="Nucleotide-diphossugar_trans"/>
</dbReference>
<evidence type="ECO:0000313" key="2">
    <source>
        <dbReference type="EMBL" id="KEQ18496.1"/>
    </source>
</evidence>
<evidence type="ECO:0000259" key="1">
    <source>
        <dbReference type="Pfam" id="PF00535"/>
    </source>
</evidence>
<organism evidence="2 3">
    <name type="scientific">Endozoicomonas numazuensis</name>
    <dbReference type="NCBI Taxonomy" id="1137799"/>
    <lineage>
        <taxon>Bacteria</taxon>
        <taxon>Pseudomonadati</taxon>
        <taxon>Pseudomonadota</taxon>
        <taxon>Gammaproteobacteria</taxon>
        <taxon>Oceanospirillales</taxon>
        <taxon>Endozoicomonadaceae</taxon>
        <taxon>Endozoicomonas</taxon>
    </lineage>
</organism>
<dbReference type="Pfam" id="PF00535">
    <property type="entry name" value="Glycos_transf_2"/>
    <property type="match status" value="1"/>
</dbReference>
<dbReference type="Gene3D" id="3.90.550.10">
    <property type="entry name" value="Spore Coat Polysaccharide Biosynthesis Protein SpsA, Chain A"/>
    <property type="match status" value="1"/>
</dbReference>
<proteinExistence type="predicted"/>
<dbReference type="Proteomes" id="UP000028073">
    <property type="component" value="Unassembled WGS sequence"/>
</dbReference>
<dbReference type="PANTHER" id="PTHR22916:SF3">
    <property type="entry name" value="UDP-GLCNAC:BETAGAL BETA-1,3-N-ACETYLGLUCOSAMINYLTRANSFERASE-LIKE PROTEIN 1"/>
    <property type="match status" value="1"/>
</dbReference>
<keyword evidence="3" id="KW-1185">Reference proteome</keyword>
<dbReference type="EMBL" id="JOKH01000002">
    <property type="protein sequence ID" value="KEQ18496.1"/>
    <property type="molecule type" value="Genomic_DNA"/>
</dbReference>
<evidence type="ECO:0000313" key="3">
    <source>
        <dbReference type="Proteomes" id="UP000028073"/>
    </source>
</evidence>
<name>A0A081NJ73_9GAMM</name>
<dbReference type="SUPFAM" id="SSF53448">
    <property type="entry name" value="Nucleotide-diphospho-sugar transferases"/>
    <property type="match status" value="1"/>
</dbReference>
<accession>A0A081NJ73</accession>
<dbReference type="STRING" id="1137799.GZ78_13510"/>
<dbReference type="eggNOG" id="COG1215">
    <property type="taxonomic scope" value="Bacteria"/>
</dbReference>
<sequence length="310" mass="34977">MTSSKVSDVGVSVVIAAWNAADFIQKAIDSALSQENVQVEVIVIDDASEDNTVEVVKAYQDKRVVLIQSENNGGPGAARNLGFAAARGEWIAVLDSDDYFLPGRLAGLLSHADETVDILIDPVVEQHHGDDKHVPFFNQGELPADELTLSHLISTNLIFTNIKSTGYLKPVFRKRFLQENQITYWPEVRIGEDYYFLASCLAHGAKARMAEQSGYVYTIRTDSISRTMNVEDIHVLLANDERFLSQFSLEKESEKAQGLRTRNLIRGRDFLQLVRYIKSRQMLKGLELVFNSPRSAMLLWLPVRKRWLGY</sequence>
<dbReference type="RefSeq" id="WP_034835890.1">
    <property type="nucleotide sequence ID" value="NZ_JOKH01000002.1"/>
</dbReference>
<comment type="caution">
    <text evidence="2">The sequence shown here is derived from an EMBL/GenBank/DDBJ whole genome shotgun (WGS) entry which is preliminary data.</text>
</comment>
<dbReference type="PANTHER" id="PTHR22916">
    <property type="entry name" value="GLYCOSYLTRANSFERASE"/>
    <property type="match status" value="1"/>
</dbReference>